<evidence type="ECO:0000256" key="2">
    <source>
        <dbReference type="ARBA" id="ARBA00000711"/>
    </source>
</evidence>
<sequence length="401" mass="42031">MKVLISGTASAAGWPAPGCGCASCARVPRGRSRTSVRLDAPGVPPGGPVPHLPPGDPGPCLTPDRPVPHVTPVPRVGPVPRVPSGVTVPHGDLPSSGFVVLPPSGGSLPPGYQARSGPDGLTVTTPDGLRILYAAALPALPFPYATTGPAEEPDMVLVDVLDRPERLGDLRRRGLVGERTHVVAVDVDHRVPTEAELARRTALWGVRTVPDGTVIDLRDPPPTPPLLPRRTLLLGGSRSGKSAEAELRLAAEPDVLYVATGPSGEGDPEWSRRVRAHRDRRPAHWGTAETTDLAGVLRSATSPLLIDGLGTWITAVFDECGAWSGGEGLDAVAARCDELVAAWRQTRVRVVAVSDEVGLGVVPHTSSGRMFRDALGRLNQRLSMESEDVGLVVAGRLLGPI</sequence>
<reference evidence="19 20" key="1">
    <citation type="journal article" date="2019" name="Int. J. Syst. Evol. Microbiol.">
        <title>The Global Catalogue of Microorganisms (GCM) 10K type strain sequencing project: providing services to taxonomists for standard genome sequencing and annotation.</title>
        <authorList>
            <consortium name="The Broad Institute Genomics Platform"/>
            <consortium name="The Broad Institute Genome Sequencing Center for Infectious Disease"/>
            <person name="Wu L."/>
            <person name="Ma J."/>
        </authorList>
    </citation>
    <scope>NUCLEOTIDE SEQUENCE [LARGE SCALE GENOMIC DNA]</scope>
    <source>
        <strain evidence="19 20">JCM 3106</strain>
    </source>
</reference>
<dbReference type="InterPro" id="IPR003203">
    <property type="entry name" value="CobU/CobP"/>
</dbReference>
<dbReference type="InterPro" id="IPR027417">
    <property type="entry name" value="P-loop_NTPase"/>
</dbReference>
<dbReference type="GO" id="GO:0016779">
    <property type="term" value="F:nucleotidyltransferase activity"/>
    <property type="evidence" value="ECO:0007669"/>
    <property type="project" value="UniProtKB-KW"/>
</dbReference>
<evidence type="ECO:0000256" key="10">
    <source>
        <dbReference type="ARBA" id="ARBA00022573"/>
    </source>
</evidence>
<evidence type="ECO:0000256" key="14">
    <source>
        <dbReference type="ARBA" id="ARBA00022840"/>
    </source>
</evidence>
<comment type="catalytic activity">
    <reaction evidence="2">
        <text>adenosylcob(III)inamide phosphate + GTP + H(+) = adenosylcob(III)inamide-GDP + diphosphate</text>
        <dbReference type="Rhea" id="RHEA:22712"/>
        <dbReference type="ChEBI" id="CHEBI:15378"/>
        <dbReference type="ChEBI" id="CHEBI:33019"/>
        <dbReference type="ChEBI" id="CHEBI:37565"/>
        <dbReference type="ChEBI" id="CHEBI:58502"/>
        <dbReference type="ChEBI" id="CHEBI:60487"/>
        <dbReference type="EC" id="2.7.7.62"/>
    </reaction>
</comment>
<keyword evidence="12" id="KW-0547">Nucleotide-binding</keyword>
<evidence type="ECO:0000256" key="7">
    <source>
        <dbReference type="ARBA" id="ARBA00007490"/>
    </source>
</evidence>
<accession>A0ABN3XRB7</accession>
<dbReference type="CDD" id="cd00544">
    <property type="entry name" value="CobU"/>
    <property type="match status" value="1"/>
</dbReference>
<dbReference type="GO" id="GO:0016301">
    <property type="term" value="F:kinase activity"/>
    <property type="evidence" value="ECO:0007669"/>
    <property type="project" value="UniProtKB-KW"/>
</dbReference>
<evidence type="ECO:0000313" key="19">
    <source>
        <dbReference type="EMBL" id="GAA2985113.1"/>
    </source>
</evidence>
<comment type="similarity">
    <text evidence="7">Belongs to the CobU/CobP family.</text>
</comment>
<evidence type="ECO:0000256" key="4">
    <source>
        <dbReference type="ARBA" id="ARBA00003889"/>
    </source>
</evidence>
<keyword evidence="19" id="KW-0548">Nucleotidyltransferase</keyword>
<feature type="compositionally biased region" description="Pro residues" evidence="18">
    <location>
        <begin position="42"/>
        <end position="57"/>
    </location>
</feature>
<keyword evidence="14" id="KW-0067">ATP-binding</keyword>
<keyword evidence="11" id="KW-0808">Transferase</keyword>
<evidence type="ECO:0000256" key="17">
    <source>
        <dbReference type="ARBA" id="ARBA00030571"/>
    </source>
</evidence>
<dbReference type="EMBL" id="BAAAWD010000001">
    <property type="protein sequence ID" value="GAA2985113.1"/>
    <property type="molecule type" value="Genomic_DNA"/>
</dbReference>
<proteinExistence type="inferred from homology"/>
<comment type="caution">
    <text evidence="19">The sequence shown here is derived from an EMBL/GenBank/DDBJ whole genome shotgun (WGS) entry which is preliminary data.</text>
</comment>
<dbReference type="Proteomes" id="UP001499930">
    <property type="component" value="Unassembled WGS sequence"/>
</dbReference>
<comment type="function">
    <text evidence="4">Catalyzes ATP-dependent phosphorylation of adenosylcobinamide and addition of GMP to adenosylcobinamide phosphate.</text>
</comment>
<dbReference type="PANTHER" id="PTHR34848">
    <property type="match status" value="1"/>
</dbReference>
<comment type="pathway">
    <text evidence="5">Cofactor biosynthesis; adenosylcobalamin biosynthesis; adenosylcobalamin from cob(II)yrinate a,c-diamide: step 6/7.</text>
</comment>
<name>A0ABN3XRB7_9ACTN</name>
<comment type="catalytic activity">
    <reaction evidence="1">
        <text>adenosylcob(III)inamide + ATP = adenosylcob(III)inamide phosphate + ADP + H(+)</text>
        <dbReference type="Rhea" id="RHEA:15769"/>
        <dbReference type="ChEBI" id="CHEBI:2480"/>
        <dbReference type="ChEBI" id="CHEBI:15378"/>
        <dbReference type="ChEBI" id="CHEBI:30616"/>
        <dbReference type="ChEBI" id="CHEBI:58502"/>
        <dbReference type="ChEBI" id="CHEBI:456216"/>
        <dbReference type="EC" id="2.7.1.156"/>
    </reaction>
</comment>
<dbReference type="PANTHER" id="PTHR34848:SF1">
    <property type="entry name" value="BIFUNCTIONAL ADENOSYLCOBALAMIN BIOSYNTHESIS PROTEIN COBU"/>
    <property type="match status" value="1"/>
</dbReference>
<evidence type="ECO:0000256" key="8">
    <source>
        <dbReference type="ARBA" id="ARBA00012016"/>
    </source>
</evidence>
<evidence type="ECO:0000256" key="16">
    <source>
        <dbReference type="ARBA" id="ARBA00029570"/>
    </source>
</evidence>
<dbReference type="EC" id="2.7.7.62" evidence="9"/>
<evidence type="ECO:0000256" key="5">
    <source>
        <dbReference type="ARBA" id="ARBA00004692"/>
    </source>
</evidence>
<evidence type="ECO:0000313" key="20">
    <source>
        <dbReference type="Proteomes" id="UP001499930"/>
    </source>
</evidence>
<evidence type="ECO:0000256" key="18">
    <source>
        <dbReference type="SAM" id="MobiDB-lite"/>
    </source>
</evidence>
<keyword evidence="20" id="KW-1185">Reference proteome</keyword>
<keyword evidence="15" id="KW-0342">GTP-binding</keyword>
<evidence type="ECO:0000256" key="15">
    <source>
        <dbReference type="ARBA" id="ARBA00023134"/>
    </source>
</evidence>
<evidence type="ECO:0000256" key="1">
    <source>
        <dbReference type="ARBA" id="ARBA00000312"/>
    </source>
</evidence>
<organism evidence="19 20">
    <name type="scientific">Streptosporangium longisporum</name>
    <dbReference type="NCBI Taxonomy" id="46187"/>
    <lineage>
        <taxon>Bacteria</taxon>
        <taxon>Bacillati</taxon>
        <taxon>Actinomycetota</taxon>
        <taxon>Actinomycetes</taxon>
        <taxon>Streptosporangiales</taxon>
        <taxon>Streptosporangiaceae</taxon>
        <taxon>Streptosporangium</taxon>
    </lineage>
</organism>
<dbReference type="InterPro" id="IPR036866">
    <property type="entry name" value="RibonucZ/Hydroxyglut_hydro"/>
</dbReference>
<dbReference type="Gene3D" id="3.60.15.10">
    <property type="entry name" value="Ribonuclease Z/Hydroxyacylglutathione hydrolase-like"/>
    <property type="match status" value="1"/>
</dbReference>
<evidence type="ECO:0000256" key="6">
    <source>
        <dbReference type="ARBA" id="ARBA00005159"/>
    </source>
</evidence>
<keyword evidence="10" id="KW-0169">Cobalamin biosynthesis</keyword>
<keyword evidence="13 19" id="KW-0418">Kinase</keyword>
<gene>
    <name evidence="19" type="ORF">GCM10017559_00840</name>
</gene>
<comment type="pathway">
    <text evidence="6">Cofactor biosynthesis; adenosylcobalamin biosynthesis; adenosylcobalamin from cob(II)yrinate a,c-diamide: step 5/7.</text>
</comment>
<dbReference type="EC" id="2.7.1.156" evidence="8"/>
<dbReference type="Gene3D" id="3.40.50.300">
    <property type="entry name" value="P-loop containing nucleotide triphosphate hydrolases"/>
    <property type="match status" value="1"/>
</dbReference>
<protein>
    <recommendedName>
        <fullName evidence="16">Adenosylcobinamide kinase</fullName>
        <ecNumber evidence="8">2.7.1.156</ecNumber>
        <ecNumber evidence="9">2.7.7.62</ecNumber>
    </recommendedName>
    <alternativeName>
        <fullName evidence="17">Adenosylcobinamide-phosphate guanylyltransferase</fullName>
    </alternativeName>
</protein>
<evidence type="ECO:0000256" key="11">
    <source>
        <dbReference type="ARBA" id="ARBA00022679"/>
    </source>
</evidence>
<dbReference type="SUPFAM" id="SSF52540">
    <property type="entry name" value="P-loop containing nucleoside triphosphate hydrolases"/>
    <property type="match status" value="1"/>
</dbReference>
<feature type="region of interest" description="Disordered" evidence="18">
    <location>
        <begin position="39"/>
        <end position="60"/>
    </location>
</feature>
<comment type="catalytic activity">
    <reaction evidence="3">
        <text>adenosylcob(III)inamide + GTP = adenosylcob(III)inamide phosphate + GDP + H(+)</text>
        <dbReference type="Rhea" id="RHEA:15765"/>
        <dbReference type="ChEBI" id="CHEBI:2480"/>
        <dbReference type="ChEBI" id="CHEBI:15378"/>
        <dbReference type="ChEBI" id="CHEBI:37565"/>
        <dbReference type="ChEBI" id="CHEBI:58189"/>
        <dbReference type="ChEBI" id="CHEBI:58502"/>
        <dbReference type="EC" id="2.7.1.156"/>
    </reaction>
</comment>
<evidence type="ECO:0000256" key="9">
    <source>
        <dbReference type="ARBA" id="ARBA00012523"/>
    </source>
</evidence>
<dbReference type="Pfam" id="PF02283">
    <property type="entry name" value="CobU"/>
    <property type="match status" value="1"/>
</dbReference>
<evidence type="ECO:0000256" key="3">
    <source>
        <dbReference type="ARBA" id="ARBA00001522"/>
    </source>
</evidence>
<evidence type="ECO:0000256" key="12">
    <source>
        <dbReference type="ARBA" id="ARBA00022741"/>
    </source>
</evidence>
<evidence type="ECO:0000256" key="13">
    <source>
        <dbReference type="ARBA" id="ARBA00022777"/>
    </source>
</evidence>